<evidence type="ECO:0000313" key="1">
    <source>
        <dbReference type="EMBL" id="POF88241.1"/>
    </source>
</evidence>
<comment type="caution">
    <text evidence="1">The sequence shown here is derived from an EMBL/GenBank/DDBJ whole genome shotgun (WGS) entry which is preliminary data.</text>
</comment>
<organism evidence="1 2">
    <name type="scientific">Pseudomonas putida</name>
    <name type="common">Arthrobacter siderocapsulatus</name>
    <dbReference type="NCBI Taxonomy" id="303"/>
    <lineage>
        <taxon>Bacteria</taxon>
        <taxon>Pseudomonadati</taxon>
        <taxon>Pseudomonadota</taxon>
        <taxon>Gammaproteobacteria</taxon>
        <taxon>Pseudomonadales</taxon>
        <taxon>Pseudomonadaceae</taxon>
        <taxon>Pseudomonas</taxon>
    </lineage>
</organism>
<evidence type="ECO:0000313" key="2">
    <source>
        <dbReference type="Proteomes" id="UP000237194"/>
    </source>
</evidence>
<sequence length="147" mass="16498">MAFWKFGKKKEVPRAQSGLDEKTQAAINVASTLIDMQFTMARELPDFDDLFFCPFVRGYLSGSFMAAMQAFKLPGYGEETKTLAFIVGGHIHLMGEKSGFTYAMDSARLPGNRDYDLGNRIGGQELIDFLKTKAVPRQLYDYCKGNK</sequence>
<dbReference type="EMBL" id="MIND01000018">
    <property type="protein sequence ID" value="POF88241.1"/>
    <property type="molecule type" value="Genomic_DNA"/>
</dbReference>
<name>A0A2S3WBF4_PSEPU</name>
<dbReference type="Proteomes" id="UP000237194">
    <property type="component" value="Unassembled WGS sequence"/>
</dbReference>
<reference evidence="1 2" key="2">
    <citation type="submission" date="2018-03" db="EMBL/GenBank/DDBJ databases">
        <title>Draft genome of Pseudomonas putida strain KT-27.</title>
        <authorList>
            <person name="Yoshizawa S."/>
            <person name="Khan N.H."/>
            <person name="Nishimura M."/>
            <person name="Chiura H.X."/>
            <person name="Ogura Y."/>
            <person name="Hayashi T."/>
            <person name="Kogure K."/>
        </authorList>
    </citation>
    <scope>NUCLEOTIDE SEQUENCE [LARGE SCALE GENOMIC DNA]</scope>
    <source>
        <strain evidence="1 2">KT-27</strain>
    </source>
</reference>
<accession>A0A2S3WBF4</accession>
<dbReference type="AlphaFoldDB" id="A0A2S3WBF4"/>
<gene>
    <name evidence="1" type="ORF">BGP80_09775</name>
</gene>
<dbReference type="RefSeq" id="WP_103436447.1">
    <property type="nucleotide sequence ID" value="NZ_MIND01000018.1"/>
</dbReference>
<reference evidence="1 2" key="1">
    <citation type="submission" date="2016-08" db="EMBL/GenBank/DDBJ databases">
        <authorList>
            <person name="Seilhamer J.J."/>
        </authorList>
    </citation>
    <scope>NUCLEOTIDE SEQUENCE [LARGE SCALE GENOMIC DNA]</scope>
    <source>
        <strain evidence="1 2">KT-27</strain>
    </source>
</reference>
<proteinExistence type="predicted"/>
<protein>
    <submittedName>
        <fullName evidence="1">Uncharacterized protein</fullName>
    </submittedName>
</protein>